<dbReference type="RefSeq" id="WP_065913233.1">
    <property type="nucleotide sequence ID" value="NZ_CP016793.1"/>
</dbReference>
<keyword evidence="1" id="KW-0812">Transmembrane</keyword>
<gene>
    <name evidence="2" type="ORF">BBK82_00695</name>
</gene>
<dbReference type="OrthoDB" id="3678830at2"/>
<name>A0A1B2HAS5_9PSEU</name>
<proteinExistence type="predicted"/>
<dbReference type="EMBL" id="CP016793">
    <property type="protein sequence ID" value="ANZ34813.1"/>
    <property type="molecule type" value="Genomic_DNA"/>
</dbReference>
<dbReference type="KEGG" id="led:BBK82_00695"/>
<accession>A0A1B2HAS5</accession>
<keyword evidence="1" id="KW-0472">Membrane</keyword>
<organism evidence="2 3">
    <name type="scientific">Lentzea guizhouensis</name>
    <dbReference type="NCBI Taxonomy" id="1586287"/>
    <lineage>
        <taxon>Bacteria</taxon>
        <taxon>Bacillati</taxon>
        <taxon>Actinomycetota</taxon>
        <taxon>Actinomycetes</taxon>
        <taxon>Pseudonocardiales</taxon>
        <taxon>Pseudonocardiaceae</taxon>
        <taxon>Lentzea</taxon>
    </lineage>
</organism>
<dbReference type="STRING" id="1586287.BBK82_00695"/>
<dbReference type="Proteomes" id="UP000093053">
    <property type="component" value="Chromosome"/>
</dbReference>
<protein>
    <submittedName>
        <fullName evidence="2">Uncharacterized protein</fullName>
    </submittedName>
</protein>
<dbReference type="AlphaFoldDB" id="A0A1B2HAS5"/>
<feature type="transmembrane region" description="Helical" evidence="1">
    <location>
        <begin position="12"/>
        <end position="34"/>
    </location>
</feature>
<reference evidence="2 3" key="1">
    <citation type="submission" date="2016-07" db="EMBL/GenBank/DDBJ databases">
        <title>Complete genome sequence of the Lentzea guizhouensis DHS C013.</title>
        <authorList>
            <person name="Cao C."/>
        </authorList>
    </citation>
    <scope>NUCLEOTIDE SEQUENCE [LARGE SCALE GENOMIC DNA]</scope>
    <source>
        <strain evidence="2 3">DHS C013</strain>
    </source>
</reference>
<sequence length="236" mass="26247">MGVDRALWWSVSWGWVLLWVATLVAFFVVVALAVRWVRHRDPAPEVPGLLFYVHGQRMINLCKVGRYDDAVTRQFVKQITVTKNGKLQVGPSEFGIGVDGSVVEQNTDTYEKPATEIDVIGVVLAGLRAAHGVVDVDLTARTITADEAWRRGRATRLNDIRDYVSLHGRFELGDDTGDRAVLLAPVGEHRVRVECDRDSLRDTMPPGQFNARCLGKVQSWNAETGEVVVLPVVVFQ</sequence>
<evidence type="ECO:0000313" key="2">
    <source>
        <dbReference type="EMBL" id="ANZ34813.1"/>
    </source>
</evidence>
<keyword evidence="1" id="KW-1133">Transmembrane helix</keyword>
<evidence type="ECO:0000313" key="3">
    <source>
        <dbReference type="Proteomes" id="UP000093053"/>
    </source>
</evidence>
<evidence type="ECO:0000256" key="1">
    <source>
        <dbReference type="SAM" id="Phobius"/>
    </source>
</evidence>
<keyword evidence="3" id="KW-1185">Reference proteome</keyword>